<reference evidence="4 5" key="1">
    <citation type="submission" date="2019-11" db="EMBL/GenBank/DDBJ databases">
        <title>Novel Deefgea species.</title>
        <authorList>
            <person name="Han J.-H."/>
        </authorList>
    </citation>
    <scope>NUCLEOTIDE SEQUENCE [LARGE SCALE GENOMIC DNA]</scope>
    <source>
        <strain evidence="4 5">LMG 24817</strain>
    </source>
</reference>
<evidence type="ECO:0000313" key="5">
    <source>
        <dbReference type="Proteomes" id="UP001195660"/>
    </source>
</evidence>
<dbReference type="InterPro" id="IPR036291">
    <property type="entry name" value="NAD(P)-bd_dom_sf"/>
</dbReference>
<protein>
    <submittedName>
        <fullName evidence="4">SDR family NAD(P)-dependent oxidoreductase</fullName>
    </submittedName>
</protein>
<gene>
    <name evidence="4" type="ORF">GM173_04260</name>
</gene>
<dbReference type="PANTHER" id="PTHR44169:SF6">
    <property type="entry name" value="NADPH-DEPENDENT 1-ACYLDIHYDROXYACETONE PHOSPHATE REDUCTASE"/>
    <property type="match status" value="1"/>
</dbReference>
<dbReference type="InterPro" id="IPR002347">
    <property type="entry name" value="SDR_fam"/>
</dbReference>
<evidence type="ECO:0000256" key="1">
    <source>
        <dbReference type="ARBA" id="ARBA00006484"/>
    </source>
</evidence>
<dbReference type="InterPro" id="IPR020904">
    <property type="entry name" value="Sc_DH/Rdtase_CS"/>
</dbReference>
<name>A0ABS2C9G9_9NEIS</name>
<comment type="similarity">
    <text evidence="1 3">Belongs to the short-chain dehydrogenases/reductases (SDR) family.</text>
</comment>
<dbReference type="PROSITE" id="PS00061">
    <property type="entry name" value="ADH_SHORT"/>
    <property type="match status" value="1"/>
</dbReference>
<accession>A0ABS2C9G9</accession>
<evidence type="ECO:0000313" key="4">
    <source>
        <dbReference type="EMBL" id="MBM5570793.1"/>
    </source>
</evidence>
<sequence>MTILRQKLGLSPIALVTGCSSGIGLCVAKGLRESGWRVFATARSVASVSELVEQGFEALQLDVADSDSIRRCVAEILLLTGGRLDALFNNAGFGVPGAVEDLTREAMRYQFETNVFGAIELTNAVLPVMRQQGYGTILFNSSVLGFAAMPYRGAYNASKFALEGFVDTLRQELYGTKIDVCLIEPGPIVSEFRANAAKQFSQWVDPSRSFHAKSYYQMSLRLEKQGSVAPFTLPAEAVFKVVGRALAAKKPKVRYRVTIPTQVFWYLKRLLPSKCLDRVLLLASGDEPGVSYGRNPARRS</sequence>
<organism evidence="4 5">
    <name type="scientific">Deefgea chitinilytica</name>
    <dbReference type="NCBI Taxonomy" id="570276"/>
    <lineage>
        <taxon>Bacteria</taxon>
        <taxon>Pseudomonadati</taxon>
        <taxon>Pseudomonadota</taxon>
        <taxon>Betaproteobacteria</taxon>
        <taxon>Neisseriales</taxon>
        <taxon>Chitinibacteraceae</taxon>
        <taxon>Deefgea</taxon>
    </lineage>
</organism>
<dbReference type="PRINTS" id="PR00080">
    <property type="entry name" value="SDRFAMILY"/>
</dbReference>
<dbReference type="Pfam" id="PF00106">
    <property type="entry name" value="adh_short"/>
    <property type="match status" value="1"/>
</dbReference>
<dbReference type="CDD" id="cd05374">
    <property type="entry name" value="17beta-HSD-like_SDR_c"/>
    <property type="match status" value="1"/>
</dbReference>
<evidence type="ECO:0000256" key="3">
    <source>
        <dbReference type="RuleBase" id="RU000363"/>
    </source>
</evidence>
<dbReference type="Proteomes" id="UP001195660">
    <property type="component" value="Unassembled WGS sequence"/>
</dbReference>
<dbReference type="Gene3D" id="3.40.50.720">
    <property type="entry name" value="NAD(P)-binding Rossmann-like Domain"/>
    <property type="match status" value="1"/>
</dbReference>
<dbReference type="PROSITE" id="PS51257">
    <property type="entry name" value="PROKAR_LIPOPROTEIN"/>
    <property type="match status" value="1"/>
</dbReference>
<keyword evidence="2" id="KW-0560">Oxidoreductase</keyword>
<evidence type="ECO:0000256" key="2">
    <source>
        <dbReference type="ARBA" id="ARBA00023002"/>
    </source>
</evidence>
<dbReference type="EMBL" id="WOFE01000001">
    <property type="protein sequence ID" value="MBM5570793.1"/>
    <property type="molecule type" value="Genomic_DNA"/>
</dbReference>
<dbReference type="SUPFAM" id="SSF51735">
    <property type="entry name" value="NAD(P)-binding Rossmann-fold domains"/>
    <property type="match status" value="1"/>
</dbReference>
<comment type="caution">
    <text evidence="4">The sequence shown here is derived from an EMBL/GenBank/DDBJ whole genome shotgun (WGS) entry which is preliminary data.</text>
</comment>
<proteinExistence type="inferred from homology"/>
<keyword evidence="5" id="KW-1185">Reference proteome</keyword>
<dbReference type="RefSeq" id="WP_203570069.1">
    <property type="nucleotide sequence ID" value="NZ_WOFE01000001.1"/>
</dbReference>
<dbReference type="PRINTS" id="PR00081">
    <property type="entry name" value="GDHRDH"/>
</dbReference>
<dbReference type="PANTHER" id="PTHR44169">
    <property type="entry name" value="NADPH-DEPENDENT 1-ACYLDIHYDROXYACETONE PHOSPHATE REDUCTASE"/>
    <property type="match status" value="1"/>
</dbReference>